<reference evidence="1 2" key="1">
    <citation type="submission" date="2013-01" db="EMBL/GenBank/DDBJ databases">
        <title>The Genome Sequence of Clostridium bolteae 90A9.</title>
        <authorList>
            <consortium name="The Broad Institute Genome Sequencing Platform"/>
            <person name="Earl A."/>
            <person name="Ward D."/>
            <person name="Feldgarden M."/>
            <person name="Gevers D."/>
            <person name="Courvalin P."/>
            <person name="Lambert T."/>
            <person name="Walker B."/>
            <person name="Young S.K."/>
            <person name="Zeng Q."/>
            <person name="Gargeya S."/>
            <person name="Fitzgerald M."/>
            <person name="Haas B."/>
            <person name="Abouelleil A."/>
            <person name="Alvarado L."/>
            <person name="Arachchi H.M."/>
            <person name="Berlin A.M."/>
            <person name="Chapman S.B."/>
            <person name="Dewar J."/>
            <person name="Goldberg J."/>
            <person name="Griggs A."/>
            <person name="Gujja S."/>
            <person name="Hansen M."/>
            <person name="Howarth C."/>
            <person name="Imamovic A."/>
            <person name="Larimer J."/>
            <person name="McCowan C."/>
            <person name="Murphy C."/>
            <person name="Neiman D."/>
            <person name="Pearson M."/>
            <person name="Priest M."/>
            <person name="Roberts A."/>
            <person name="Saif S."/>
            <person name="Shea T."/>
            <person name="Sisk P."/>
            <person name="Sykes S."/>
            <person name="Wortman J."/>
            <person name="Nusbaum C."/>
            <person name="Birren B."/>
        </authorList>
    </citation>
    <scope>NUCLEOTIDE SEQUENCE [LARGE SCALE GENOMIC DNA]</scope>
    <source>
        <strain evidence="1 2">90A9</strain>
    </source>
</reference>
<dbReference type="HOGENOM" id="CLU_2341768_0_0_9"/>
<accession>R0AF53</accession>
<comment type="caution">
    <text evidence="1">The sequence shown here is derived from an EMBL/GenBank/DDBJ whole genome shotgun (WGS) entry which is preliminary data.</text>
</comment>
<dbReference type="AlphaFoldDB" id="R0AF53"/>
<protein>
    <submittedName>
        <fullName evidence="1">Uncharacterized protein</fullName>
    </submittedName>
</protein>
<evidence type="ECO:0000313" key="2">
    <source>
        <dbReference type="Proteomes" id="UP000013126"/>
    </source>
</evidence>
<dbReference type="OrthoDB" id="2067494at2"/>
<dbReference type="EMBL" id="AGYH01000005">
    <property type="protein sequence ID" value="ENZ50875.1"/>
    <property type="molecule type" value="Genomic_DNA"/>
</dbReference>
<organism evidence="1 2">
    <name type="scientific">Enterocloster bolteae 90A9</name>
    <dbReference type="NCBI Taxonomy" id="997894"/>
    <lineage>
        <taxon>Bacteria</taxon>
        <taxon>Bacillati</taxon>
        <taxon>Bacillota</taxon>
        <taxon>Clostridia</taxon>
        <taxon>Lachnospirales</taxon>
        <taxon>Lachnospiraceae</taxon>
        <taxon>Enterocloster</taxon>
    </lineage>
</organism>
<gene>
    <name evidence="1" type="ORF">HMPREF1085_02360</name>
</gene>
<dbReference type="GeneID" id="31930491"/>
<evidence type="ECO:0000313" key="1">
    <source>
        <dbReference type="EMBL" id="ENZ50875.1"/>
    </source>
</evidence>
<proteinExistence type="predicted"/>
<sequence length="97" mass="11289">MKITIDLNECPNFGLSPNCIYRSLYMEYWDKLQRIHHNPLWGMATACDSAARELYAHKTGRSRNVKNLILTYADAEACFELFRQFADVWAGNVQSKR</sequence>
<name>R0AF53_9FIRM</name>
<dbReference type="Proteomes" id="UP000013126">
    <property type="component" value="Unassembled WGS sequence"/>
</dbReference>
<dbReference type="RefSeq" id="WP_002575602.1">
    <property type="nucleotide sequence ID" value="NZ_KB851182.1"/>
</dbReference>
<keyword evidence="2" id="KW-1185">Reference proteome</keyword>